<feature type="non-terminal residue" evidence="2">
    <location>
        <position position="1"/>
    </location>
</feature>
<gene>
    <name evidence="2" type="ORF">Tci_470734</name>
</gene>
<feature type="region of interest" description="Disordered" evidence="1">
    <location>
        <begin position="1"/>
        <end position="58"/>
    </location>
</feature>
<reference evidence="2" key="1">
    <citation type="journal article" date="2019" name="Sci. Rep.">
        <title>Draft genome of Tanacetum cinerariifolium, the natural source of mosquito coil.</title>
        <authorList>
            <person name="Yamashiro T."/>
            <person name="Shiraishi A."/>
            <person name="Satake H."/>
            <person name="Nakayama K."/>
        </authorList>
    </citation>
    <scope>NUCLEOTIDE SEQUENCE</scope>
</reference>
<organism evidence="2">
    <name type="scientific">Tanacetum cinerariifolium</name>
    <name type="common">Dalmatian daisy</name>
    <name type="synonym">Chrysanthemum cinerariifolium</name>
    <dbReference type="NCBI Taxonomy" id="118510"/>
    <lineage>
        <taxon>Eukaryota</taxon>
        <taxon>Viridiplantae</taxon>
        <taxon>Streptophyta</taxon>
        <taxon>Embryophyta</taxon>
        <taxon>Tracheophyta</taxon>
        <taxon>Spermatophyta</taxon>
        <taxon>Magnoliopsida</taxon>
        <taxon>eudicotyledons</taxon>
        <taxon>Gunneridae</taxon>
        <taxon>Pentapetalae</taxon>
        <taxon>asterids</taxon>
        <taxon>campanulids</taxon>
        <taxon>Asterales</taxon>
        <taxon>Asteraceae</taxon>
        <taxon>Asteroideae</taxon>
        <taxon>Anthemideae</taxon>
        <taxon>Anthemidinae</taxon>
        <taxon>Tanacetum</taxon>
    </lineage>
</organism>
<dbReference type="AlphaFoldDB" id="A0A699I048"/>
<sequence length="58" mass="6424">SKNTWDPPFRRGLSPGKESLTSLRQRRFSGDKSPGKGIPSDKSPGKAPECRWGKPLML</sequence>
<name>A0A699I048_TANCI</name>
<evidence type="ECO:0000313" key="2">
    <source>
        <dbReference type="EMBL" id="GEY98760.1"/>
    </source>
</evidence>
<accession>A0A699I048</accession>
<evidence type="ECO:0000256" key="1">
    <source>
        <dbReference type="SAM" id="MobiDB-lite"/>
    </source>
</evidence>
<comment type="caution">
    <text evidence="2">The sequence shown here is derived from an EMBL/GenBank/DDBJ whole genome shotgun (WGS) entry which is preliminary data.</text>
</comment>
<protein>
    <submittedName>
        <fullName evidence="2">Uncharacterized protein</fullName>
    </submittedName>
</protein>
<dbReference type="EMBL" id="BKCJ010229323">
    <property type="protein sequence ID" value="GEY98760.1"/>
    <property type="molecule type" value="Genomic_DNA"/>
</dbReference>
<proteinExistence type="predicted"/>